<dbReference type="EMBL" id="VHGY01000003">
    <property type="protein sequence ID" value="TPU69138.1"/>
    <property type="molecule type" value="Genomic_DNA"/>
</dbReference>
<gene>
    <name evidence="2" type="ORF">FJU42_01255</name>
</gene>
<comment type="caution">
    <text evidence="2">The sequence shown here is derived from an EMBL/GenBank/DDBJ whole genome shotgun (WGS) entry which is preliminary data.</text>
</comment>
<reference evidence="2 3" key="1">
    <citation type="submission" date="2019-06" db="EMBL/GenBank/DDBJ databases">
        <title>A Diverse Panel of Clinical Acinetobacter baumannii for Research Use.</title>
        <authorList>
            <person name="Mcgann P."/>
            <person name="Snesrud E."/>
            <person name="Galac M.R."/>
        </authorList>
    </citation>
    <scope>NUCLEOTIDE SEQUENCE [LARGE SCALE GENOMIC DNA]</scope>
    <source>
        <strain evidence="2 3">MRSN14237</strain>
    </source>
</reference>
<accession>A0A8B5USD5</accession>
<keyword evidence="1" id="KW-0732">Signal</keyword>
<protein>
    <submittedName>
        <fullName evidence="2">DNA transfer protein p32</fullName>
    </submittedName>
</protein>
<dbReference type="AlphaFoldDB" id="A0A8B5USD5"/>
<feature type="non-terminal residue" evidence="2">
    <location>
        <position position="53"/>
    </location>
</feature>
<dbReference type="PROSITE" id="PS51257">
    <property type="entry name" value="PROKAR_LIPOPROTEIN"/>
    <property type="match status" value="1"/>
</dbReference>
<evidence type="ECO:0000256" key="1">
    <source>
        <dbReference type="SAM" id="SignalP"/>
    </source>
</evidence>
<proteinExistence type="predicted"/>
<name>A0A8B5USD5_ACIBA</name>
<feature type="chain" id="PRO_5032661894" evidence="1">
    <location>
        <begin position="20"/>
        <end position="53"/>
    </location>
</feature>
<evidence type="ECO:0000313" key="3">
    <source>
        <dbReference type="Proteomes" id="UP000315888"/>
    </source>
</evidence>
<evidence type="ECO:0000313" key="2">
    <source>
        <dbReference type="EMBL" id="TPU69138.1"/>
    </source>
</evidence>
<feature type="signal peptide" evidence="1">
    <location>
        <begin position="1"/>
        <end position="19"/>
    </location>
</feature>
<organism evidence="2 3">
    <name type="scientific">Acinetobacter baumannii</name>
    <dbReference type="NCBI Taxonomy" id="470"/>
    <lineage>
        <taxon>Bacteria</taxon>
        <taxon>Pseudomonadati</taxon>
        <taxon>Pseudomonadota</taxon>
        <taxon>Gammaproteobacteria</taxon>
        <taxon>Moraxellales</taxon>
        <taxon>Moraxellaceae</taxon>
        <taxon>Acinetobacter</taxon>
        <taxon>Acinetobacter calcoaceticus/baumannii complex</taxon>
    </lineage>
</organism>
<dbReference type="Proteomes" id="UP000315888">
    <property type="component" value="Unassembled WGS sequence"/>
</dbReference>
<sequence length="53" mass="5121">MKKMMMIAGVGLMSTTLFVGCQNASPESKRIGSAAIGGGAGGAVGKHIGGNIG</sequence>